<dbReference type="EMBL" id="JAQLWO010000044">
    <property type="protein sequence ID" value="MDB7908772.1"/>
    <property type="molecule type" value="Genomic_DNA"/>
</dbReference>
<name>A0AAW6CA14_FLAPL</name>
<protein>
    <recommendedName>
        <fullName evidence="3">HNH endonuclease</fullName>
    </recommendedName>
</protein>
<dbReference type="RefSeq" id="WP_009258483.1">
    <property type="nucleotide sequence ID" value="NZ_BAABZG010000001.1"/>
</dbReference>
<reference evidence="1" key="1">
    <citation type="submission" date="2023-01" db="EMBL/GenBank/DDBJ databases">
        <title>Human gut microbiome strain richness.</title>
        <authorList>
            <person name="Chen-Liaw A."/>
        </authorList>
    </citation>
    <scope>NUCLEOTIDE SEQUENCE</scope>
    <source>
        <strain evidence="1">2225st1_A6_2225SCRN_200828</strain>
    </source>
</reference>
<evidence type="ECO:0008006" key="3">
    <source>
        <dbReference type="Google" id="ProtNLM"/>
    </source>
</evidence>
<gene>
    <name evidence="1" type="ORF">PND83_22575</name>
</gene>
<dbReference type="AlphaFoldDB" id="A0AAW6CA14"/>
<sequence length="62" mass="7150">MAKVKPKVVLYLCDRKRCGDRCHYPDCRHTTDISHAVHGGAFPDGFEKVKHGDEIYFTEKEN</sequence>
<dbReference type="Proteomes" id="UP001211006">
    <property type="component" value="Unassembled WGS sequence"/>
</dbReference>
<evidence type="ECO:0000313" key="2">
    <source>
        <dbReference type="Proteomes" id="UP001211006"/>
    </source>
</evidence>
<organism evidence="1 2">
    <name type="scientific">Flavonifractor plautii</name>
    <name type="common">Fusobacterium plautii</name>
    <dbReference type="NCBI Taxonomy" id="292800"/>
    <lineage>
        <taxon>Bacteria</taxon>
        <taxon>Bacillati</taxon>
        <taxon>Bacillota</taxon>
        <taxon>Clostridia</taxon>
        <taxon>Eubacteriales</taxon>
        <taxon>Oscillospiraceae</taxon>
        <taxon>Flavonifractor</taxon>
    </lineage>
</organism>
<evidence type="ECO:0000313" key="1">
    <source>
        <dbReference type="EMBL" id="MDB7908772.1"/>
    </source>
</evidence>
<accession>A0AAW6CA14</accession>
<comment type="caution">
    <text evidence="1">The sequence shown here is derived from an EMBL/GenBank/DDBJ whole genome shotgun (WGS) entry which is preliminary data.</text>
</comment>
<proteinExistence type="predicted"/>